<name>A0A9Q0N6P3_9DIPT</name>
<evidence type="ECO:0000313" key="1">
    <source>
        <dbReference type="EMBL" id="KAJ6644051.1"/>
    </source>
</evidence>
<evidence type="ECO:0000313" key="2">
    <source>
        <dbReference type="Proteomes" id="UP001151699"/>
    </source>
</evidence>
<proteinExistence type="predicted"/>
<comment type="caution">
    <text evidence="1">The sequence shown here is derived from an EMBL/GenBank/DDBJ whole genome shotgun (WGS) entry which is preliminary data.</text>
</comment>
<dbReference type="EMBL" id="WJQU01000002">
    <property type="protein sequence ID" value="KAJ6644051.1"/>
    <property type="molecule type" value="Genomic_DNA"/>
</dbReference>
<keyword evidence="2" id="KW-1185">Reference proteome</keyword>
<gene>
    <name evidence="1" type="ORF">Bhyg_09017</name>
</gene>
<sequence length="319" mass="35721">MKCGSCKDANAESYTKINEGSEILEILKNLKSRRPYNPKYMYFCNVCVSLAESKLSNKLLALSDQVVSSFTTLNESRISNTSESSKDEYDLIVASKIVFSDTGTPIIVPPNRIKRQLEKAEKPCPKRFKNPLVPIQNVSSQQRLITSWKKQQLQYVDDVSTLQETASSEQRSSDSIPENEMLLNFEEDLSSVSSKDSSVSAERRNVTTKFETTLNREDQPLNKEKPVQSADAAPTINIVDTLLTKTFGNATLENTSESFDFVEQTTDRHQPNLCVPGPSAPLAKNPRMRQESKNMGRNIQQFFSTTTFSVANYSRSTAG</sequence>
<accession>A0A9Q0N6P3</accession>
<dbReference type="OrthoDB" id="10465283at2759"/>
<dbReference type="AlphaFoldDB" id="A0A9Q0N6P3"/>
<reference evidence="1" key="1">
    <citation type="submission" date="2022-07" db="EMBL/GenBank/DDBJ databases">
        <authorList>
            <person name="Trinca V."/>
            <person name="Uliana J.V.C."/>
            <person name="Torres T.T."/>
            <person name="Ward R.J."/>
            <person name="Monesi N."/>
        </authorList>
    </citation>
    <scope>NUCLEOTIDE SEQUENCE</scope>
    <source>
        <strain evidence="1">HSMRA1968</strain>
        <tissue evidence="1">Whole embryos</tissue>
    </source>
</reference>
<dbReference type="Proteomes" id="UP001151699">
    <property type="component" value="Chromosome B"/>
</dbReference>
<organism evidence="1 2">
    <name type="scientific">Pseudolycoriella hygida</name>
    <dbReference type="NCBI Taxonomy" id="35572"/>
    <lineage>
        <taxon>Eukaryota</taxon>
        <taxon>Metazoa</taxon>
        <taxon>Ecdysozoa</taxon>
        <taxon>Arthropoda</taxon>
        <taxon>Hexapoda</taxon>
        <taxon>Insecta</taxon>
        <taxon>Pterygota</taxon>
        <taxon>Neoptera</taxon>
        <taxon>Endopterygota</taxon>
        <taxon>Diptera</taxon>
        <taxon>Nematocera</taxon>
        <taxon>Sciaroidea</taxon>
        <taxon>Sciaridae</taxon>
        <taxon>Pseudolycoriella</taxon>
    </lineage>
</organism>
<protein>
    <submittedName>
        <fullName evidence="1">Uncharacterized protein</fullName>
    </submittedName>
</protein>